<keyword evidence="3" id="KW-0677">Repeat</keyword>
<evidence type="ECO:0000256" key="7">
    <source>
        <dbReference type="ARBA" id="ARBA00047899"/>
    </source>
</evidence>
<dbReference type="PANTHER" id="PTHR11139:SF126">
    <property type="entry name" value="SERINE_THREONINE-PROTEIN KINASE TOR"/>
    <property type="match status" value="1"/>
</dbReference>
<dbReference type="InterPro" id="IPR036738">
    <property type="entry name" value="FRB_sf"/>
</dbReference>
<dbReference type="GO" id="GO:0106310">
    <property type="term" value="F:protein serine kinase activity"/>
    <property type="evidence" value="ECO:0007669"/>
    <property type="project" value="RHEA"/>
</dbReference>
<dbReference type="InterPro" id="IPR057564">
    <property type="entry name" value="HEAT_ATR"/>
</dbReference>
<dbReference type="GO" id="GO:0031932">
    <property type="term" value="C:TORC2 complex"/>
    <property type="evidence" value="ECO:0007669"/>
    <property type="project" value="TreeGrafter"/>
</dbReference>
<dbReference type="InterPro" id="IPR011990">
    <property type="entry name" value="TPR-like_helical_dom_sf"/>
</dbReference>
<dbReference type="SMART" id="SM01346">
    <property type="entry name" value="DUF3385"/>
    <property type="match status" value="1"/>
</dbReference>
<keyword evidence="2 9" id="KW-0808">Transferase</keyword>
<comment type="caution">
    <text evidence="13">The sequence shown here is derived from an EMBL/GenBank/DDBJ whole genome shotgun (WGS) entry which is preliminary data.</text>
</comment>
<dbReference type="InterPro" id="IPR003151">
    <property type="entry name" value="PIK-rel_kinase_FAT"/>
</dbReference>
<dbReference type="Pfam" id="PF02260">
    <property type="entry name" value="FATC"/>
    <property type="match status" value="1"/>
</dbReference>
<dbReference type="CDD" id="cd05169">
    <property type="entry name" value="PIKKc_TOR"/>
    <property type="match status" value="1"/>
</dbReference>
<dbReference type="InterPro" id="IPR024585">
    <property type="entry name" value="mTOR_dom"/>
</dbReference>
<protein>
    <recommendedName>
        <fullName evidence="9">Serine/threonine-protein kinase TOR</fullName>
        <ecNumber evidence="9">2.7.11.1</ecNumber>
    </recommendedName>
</protein>
<evidence type="ECO:0000256" key="3">
    <source>
        <dbReference type="ARBA" id="ARBA00022737"/>
    </source>
</evidence>
<dbReference type="PROSITE" id="PS50290">
    <property type="entry name" value="PI3_4_KINASE_3"/>
    <property type="match status" value="1"/>
</dbReference>
<dbReference type="GO" id="GO:0031929">
    <property type="term" value="P:TOR signaling"/>
    <property type="evidence" value="ECO:0007669"/>
    <property type="project" value="TreeGrafter"/>
</dbReference>
<dbReference type="InterPro" id="IPR014009">
    <property type="entry name" value="PIK_FAT"/>
</dbReference>
<dbReference type="SMART" id="SM01345">
    <property type="entry name" value="Rapamycin_bind"/>
    <property type="match status" value="1"/>
</dbReference>
<dbReference type="InterPro" id="IPR036940">
    <property type="entry name" value="PI3/4_kinase_cat_sf"/>
</dbReference>
<feature type="domain" description="FATC" evidence="12">
    <location>
        <begin position="2402"/>
        <end position="2434"/>
    </location>
</feature>
<dbReference type="FunFam" id="1.10.1070.11:FF:000039">
    <property type="entry name" value="Serine/threonine-protein kinase TOR"/>
    <property type="match status" value="1"/>
</dbReference>
<dbReference type="GO" id="GO:0005634">
    <property type="term" value="C:nucleus"/>
    <property type="evidence" value="ECO:0007669"/>
    <property type="project" value="TreeGrafter"/>
</dbReference>
<dbReference type="PROSITE" id="PS51189">
    <property type="entry name" value="FAT"/>
    <property type="match status" value="1"/>
</dbReference>
<evidence type="ECO:0000256" key="4">
    <source>
        <dbReference type="ARBA" id="ARBA00022741"/>
    </source>
</evidence>
<keyword evidence="9" id="KW-0723">Serine/threonine-protein kinase</keyword>
<evidence type="ECO:0000259" key="10">
    <source>
        <dbReference type="PROSITE" id="PS50290"/>
    </source>
</evidence>
<dbReference type="InterPro" id="IPR011989">
    <property type="entry name" value="ARM-like"/>
</dbReference>
<evidence type="ECO:0000313" key="14">
    <source>
        <dbReference type="Proteomes" id="UP000031737"/>
    </source>
</evidence>
<dbReference type="InterPro" id="IPR016024">
    <property type="entry name" value="ARM-type_fold"/>
</dbReference>
<dbReference type="InterPro" id="IPR000403">
    <property type="entry name" value="PI3/4_kinase_cat_dom"/>
</dbReference>
<dbReference type="InterPro" id="IPR018936">
    <property type="entry name" value="PI3/4_kinase_CS"/>
</dbReference>
<dbReference type="GO" id="GO:0004674">
    <property type="term" value="F:protein serine/threonine kinase activity"/>
    <property type="evidence" value="ECO:0007669"/>
    <property type="project" value="UniProtKB-KW"/>
</dbReference>
<dbReference type="GO" id="GO:0005524">
    <property type="term" value="F:ATP binding"/>
    <property type="evidence" value="ECO:0007669"/>
    <property type="project" value="UniProtKB-KW"/>
</dbReference>
<name>A0A061IUX9_TRYRA</name>
<comment type="similarity">
    <text evidence="1 9">Belongs to the PI3/PI4-kinase family.</text>
</comment>
<dbReference type="Pfam" id="PF08771">
    <property type="entry name" value="FRB_dom"/>
    <property type="match status" value="1"/>
</dbReference>
<sequence>MFTIAGKDNLASTIRRIADDPARRTAVVEEEIKRTKELQRKNLQEYESTVSSLLICLENFDVVRGDAPEITCALTVLDILLRLDLTTIQISQCSSYARLCLCAVSDTSIAPAAARTFAETLVNSMTSDFARMEIDETLSWIELPDDSMRARRICGLLVLQQVALRIPMLILPKLGTLCEKLWSGLASSDGMIRDTSAQLFKVCGKLLSNRSPTLRIKTVDTLLSQLKSNLAAKSRESNLAGLLAFETVVMSSIGGSSQPRYEDLSIMLVPYIMSGGSSANSELVQKLLFHCLVVLCRYNTTLFIINHLKDTVSFALKSIRNLFQHCTAFDMLSDIIPMVGKSAFTSFVKETCEAVCFISEMSPTPCWESLKCFSVIFRECPPPDVESYIDPCIENVFNWGLSSQLIECMRDIISLSSIKGRTKLEEALLDMISVTLCGLPFRQVAGTRIKTGNYPDSEPTESQIVVALDALIQFGFSDSELMGDFLRDSVLPLIDSPSACVRNAAVNTIVSLLIPPGIKGELTMARRICVDMIVSRMLVVGLANPDPVIRATILSSFTQSFYPYLSELQFLTQLFSALGDEDICCRIAATGLLCRMVNHYPSHILPILRKEILHILYTLSSEDTGNKVLNGLLLLDAVASNAPQFVVNLTDGIIKVLGRHLSALEVNSPILQPLLRCCTSVARAVRFFGHNKPIFTLEVERVCELLDLLPLDTEFAASRLWCLRFIGATLGPQIGGRSPYDVYPQLYRRLSGILKNSDDDLDLRLEALRCAGTIGVLDTRVFQSLGLGQNTQQTKLERNNSHTLSHAMCCRHVLRAIASLLDPDEKRVSVSKDSLLRVGIQTVLYIGECCPCSRAEMAVVIPAIVRAAGELSPGRLLGIVLHELAQIVKCVGPTSLSNVATLHTFCDVAWERCPVYRFLIVRLASTIASLREKGDQKYLQSDARVLPIKLDALNDADSSEYLRYAILEYVVKHTETLQFCAEIVVLDLLRATQRNPIEFGVYAVTALRTVCTTLNVDELTGVIVRGLLAALKMHSTILMQNTEYTSFTNRIMSVFCVLIVQLQGEFIKYSSQVIRTLKTLRISNAEFTTLQGLLLKGFPCTLSASLLAEYHTQVVSLLKKCELMVTRGISYLGEVWSARNNTEDAAVVFSDDERPLPLAEQRIINTLKTTPLTKEEWLRWIDQFSISVMQESPYRVFRCVSLPIGTNSTPLVERSPEFTQDILRLAFRALWNFGSASIRSSIVDFFRQTLQRPTWSSTVPDDFITAMLSLVEYMDVVGMTLPIAANDLSECAWSRGMLAKALYWREVAYREDPASTIESLTILYSELHQPDSAVSLLGGASESQKRYLLQQSEILRLAGYTEALRLTQQEIDRDMMGSETSSESFVKPLQYRSKNLRRFCGVTGRSYPDISAFFRSEDTTSDLQMEQQVRQMMSLSEFGDYDKVLQQWGVIFNQYKGKKVDTEENILFYVSQYAADASIRLQSWGTLEDALMWMPKDSVHYYISRAALSIHKGQYDEASLAVNEGRKLLLDELAGLLHESYIRAYESLVIAQELSELEEVVVAQRVKEAVSTQHLCSISRLWSQRILMMSPTVPVWKQVLSVRGLLIPPSEDVTTQLRFVKLCRRANAKQLERFTLLQLLGSRCPTYEQLMSHNANPRVVMQYIGFLSENGELGPNGPYGLESDLLRKLIDTHSKVENATLLSRAYVRLGTKAELREAIECYKAATLYDPNWFHAWRMCAEANVELLNTNYSDAAYAAAIEGYIQSIKLGISDSTMIQDVLKLLTLLSRPSDSEDGLRKLREQVLEVSSRAWYLVVPQLIARLDSGSDGSCQLIADILTPVAFDYPISLLYPLNLSAMSDSERRKKLAHMILEKLKAKFPVIVLQGRLVIHELLRISDLVYEKWYDQLDAAANAFFGRRHYHEMVENLLLLHEELHRAPETIVEAEFTCKYSKSLQEAQEWLQSYKRTGSVADLHSAWHIYHCVYRQIDEHVRARNRLQLPFCSPKLFEARNLSVGIPDAMPTDEGSVSCIASFNDTLVVIASKQRPKRLSVITTEGKKQKYLLKGREDLRLDERVMQLFRLVNSLMMSDSRACKNSGFQIKRYSVTPLKDTVGIIGWVSGCDTLHELVKKYRTYRGVPAELELRMLNQIITFDQPRAYDFLTVMSKVEVMEFLADHTTGHDIRKVMWISAASCETWLEQRQEFTTSLATTSVVGYILGLGDRHPNNIMIQRTSGLMVHIDFGDCFEVAMTRDKFPEKVPFRLTRMLRNALDVSGVDGAFRTRAEIAMCVLRDGSHSVLAILEAFIQDPLISWRLLNRPGEEPQSSAERHTFEQMRPRKLYSPAAFRGKPPRDSVSTEAVRTARHASVREEVDMTHKGVTIFGRVRSKLKGEDFMQTALASASMDPKAQVARLIVEATDITNVAQSWSGWYPFW</sequence>
<evidence type="ECO:0000313" key="13">
    <source>
        <dbReference type="EMBL" id="ESL05666.1"/>
    </source>
</evidence>
<dbReference type="InterPro" id="IPR011009">
    <property type="entry name" value="Kinase-like_dom_sf"/>
</dbReference>
<evidence type="ECO:0000256" key="6">
    <source>
        <dbReference type="ARBA" id="ARBA00022840"/>
    </source>
</evidence>
<dbReference type="VEuPathDB" id="TriTrypDB:TRSC58_06676"/>
<feature type="domain" description="FAT" evidence="11">
    <location>
        <begin position="1287"/>
        <end position="1859"/>
    </location>
</feature>
<dbReference type="SMART" id="SM01343">
    <property type="entry name" value="FATC"/>
    <property type="match status" value="1"/>
</dbReference>
<dbReference type="SUPFAM" id="SSF56112">
    <property type="entry name" value="Protein kinase-like (PK-like)"/>
    <property type="match status" value="1"/>
</dbReference>
<dbReference type="SUPFAM" id="SSF48371">
    <property type="entry name" value="ARM repeat"/>
    <property type="match status" value="1"/>
</dbReference>
<evidence type="ECO:0000259" key="11">
    <source>
        <dbReference type="PROSITE" id="PS51189"/>
    </source>
</evidence>
<dbReference type="InterPro" id="IPR026683">
    <property type="entry name" value="TOR_cat"/>
</dbReference>
<dbReference type="Pfam" id="PF11865">
    <property type="entry name" value="mTOR_dom"/>
    <property type="match status" value="1"/>
</dbReference>
<dbReference type="Gene3D" id="3.30.1010.10">
    <property type="entry name" value="Phosphatidylinositol 3-kinase Catalytic Subunit, Chain A, domain 4"/>
    <property type="match status" value="1"/>
</dbReference>
<evidence type="ECO:0000259" key="12">
    <source>
        <dbReference type="PROSITE" id="PS51190"/>
    </source>
</evidence>
<dbReference type="PANTHER" id="PTHR11139">
    <property type="entry name" value="ATAXIA TELANGIECTASIA MUTATED ATM -RELATED"/>
    <property type="match status" value="1"/>
</dbReference>
<dbReference type="OrthoDB" id="381190at2759"/>
<dbReference type="Gene3D" id="1.25.10.10">
    <property type="entry name" value="Leucine-rich Repeat Variant"/>
    <property type="match status" value="1"/>
</dbReference>
<keyword evidence="6 9" id="KW-0067">ATP-binding</keyword>
<dbReference type="SUPFAM" id="SSF48452">
    <property type="entry name" value="TPR-like"/>
    <property type="match status" value="1"/>
</dbReference>
<evidence type="ECO:0000256" key="1">
    <source>
        <dbReference type="ARBA" id="ARBA00011031"/>
    </source>
</evidence>
<evidence type="ECO:0000256" key="2">
    <source>
        <dbReference type="ARBA" id="ARBA00022679"/>
    </source>
</evidence>
<evidence type="ECO:0000256" key="5">
    <source>
        <dbReference type="ARBA" id="ARBA00022777"/>
    </source>
</evidence>
<gene>
    <name evidence="13" type="ORF">TRSC58_06676</name>
</gene>
<dbReference type="Pfam" id="PF02259">
    <property type="entry name" value="FAT"/>
    <property type="match status" value="1"/>
</dbReference>
<feature type="domain" description="PI3K/PI4K catalytic" evidence="10">
    <location>
        <begin position="2034"/>
        <end position="2354"/>
    </location>
</feature>
<dbReference type="GO" id="GO:0016242">
    <property type="term" value="P:negative regulation of macroautophagy"/>
    <property type="evidence" value="ECO:0007669"/>
    <property type="project" value="TreeGrafter"/>
</dbReference>
<dbReference type="EC" id="2.7.11.1" evidence="9"/>
<dbReference type="PROSITE" id="PS00916">
    <property type="entry name" value="PI3_4_KINASE_2"/>
    <property type="match status" value="1"/>
</dbReference>
<dbReference type="Pfam" id="PF23593">
    <property type="entry name" value="HEAT_ATR"/>
    <property type="match status" value="1"/>
</dbReference>
<organism evidence="13 14">
    <name type="scientific">Trypanosoma rangeli SC58</name>
    <dbReference type="NCBI Taxonomy" id="429131"/>
    <lineage>
        <taxon>Eukaryota</taxon>
        <taxon>Discoba</taxon>
        <taxon>Euglenozoa</taxon>
        <taxon>Kinetoplastea</taxon>
        <taxon>Metakinetoplastina</taxon>
        <taxon>Trypanosomatida</taxon>
        <taxon>Trypanosomatidae</taxon>
        <taxon>Trypanosoma</taxon>
        <taxon>Herpetosoma</taxon>
    </lineage>
</organism>
<keyword evidence="14" id="KW-1185">Reference proteome</keyword>
<comment type="catalytic activity">
    <reaction evidence="7 9">
        <text>L-threonyl-[protein] + ATP = O-phospho-L-threonyl-[protein] + ADP + H(+)</text>
        <dbReference type="Rhea" id="RHEA:46608"/>
        <dbReference type="Rhea" id="RHEA-COMP:11060"/>
        <dbReference type="Rhea" id="RHEA-COMP:11605"/>
        <dbReference type="ChEBI" id="CHEBI:15378"/>
        <dbReference type="ChEBI" id="CHEBI:30013"/>
        <dbReference type="ChEBI" id="CHEBI:30616"/>
        <dbReference type="ChEBI" id="CHEBI:61977"/>
        <dbReference type="ChEBI" id="CHEBI:456216"/>
        <dbReference type="EC" id="2.7.11.1"/>
    </reaction>
</comment>
<keyword evidence="5 9" id="KW-0418">Kinase</keyword>
<dbReference type="InterPro" id="IPR003152">
    <property type="entry name" value="FATC_dom"/>
</dbReference>
<dbReference type="Proteomes" id="UP000031737">
    <property type="component" value="Unassembled WGS sequence"/>
</dbReference>
<dbReference type="Pfam" id="PF00454">
    <property type="entry name" value="PI3_PI4_kinase"/>
    <property type="match status" value="1"/>
</dbReference>
<dbReference type="PROSITE" id="PS51190">
    <property type="entry name" value="FATC"/>
    <property type="match status" value="1"/>
</dbReference>
<dbReference type="Gene3D" id="1.10.1070.11">
    <property type="entry name" value="Phosphatidylinositol 3-/4-kinase, catalytic domain"/>
    <property type="match status" value="1"/>
</dbReference>
<dbReference type="GO" id="GO:0044877">
    <property type="term" value="F:protein-containing complex binding"/>
    <property type="evidence" value="ECO:0007669"/>
    <property type="project" value="InterPro"/>
</dbReference>
<dbReference type="InterPro" id="IPR050517">
    <property type="entry name" value="DDR_Repair_Kinase"/>
</dbReference>
<dbReference type="GO" id="GO:0080090">
    <property type="term" value="P:regulation of primary metabolic process"/>
    <property type="evidence" value="ECO:0007669"/>
    <property type="project" value="UniProtKB-ARBA"/>
</dbReference>
<dbReference type="EMBL" id="AUPL01006676">
    <property type="protein sequence ID" value="ESL05666.1"/>
    <property type="molecule type" value="Genomic_DNA"/>
</dbReference>
<dbReference type="Gene3D" id="1.20.120.150">
    <property type="entry name" value="FKBP12-rapamycin binding domain"/>
    <property type="match status" value="1"/>
</dbReference>
<comment type="catalytic activity">
    <reaction evidence="8">
        <text>L-seryl-[protein] + ATP = O-phospho-L-seryl-[protein] + ADP + H(+)</text>
        <dbReference type="Rhea" id="RHEA:17989"/>
        <dbReference type="Rhea" id="RHEA-COMP:9863"/>
        <dbReference type="Rhea" id="RHEA-COMP:11604"/>
        <dbReference type="ChEBI" id="CHEBI:15378"/>
        <dbReference type="ChEBI" id="CHEBI:29999"/>
        <dbReference type="ChEBI" id="CHEBI:30616"/>
        <dbReference type="ChEBI" id="CHEBI:83421"/>
        <dbReference type="ChEBI" id="CHEBI:456216"/>
        <dbReference type="EC" id="2.7.11.1"/>
    </reaction>
</comment>
<proteinExistence type="inferred from homology"/>
<keyword evidence="4 9" id="KW-0547">Nucleotide-binding</keyword>
<evidence type="ECO:0000256" key="9">
    <source>
        <dbReference type="RuleBase" id="RU364109"/>
    </source>
</evidence>
<evidence type="ECO:0000256" key="8">
    <source>
        <dbReference type="ARBA" id="ARBA00048679"/>
    </source>
</evidence>
<dbReference type="InterPro" id="IPR009076">
    <property type="entry name" value="FRB_dom"/>
</dbReference>
<dbReference type="SMART" id="SM00146">
    <property type="entry name" value="PI3Kc"/>
    <property type="match status" value="1"/>
</dbReference>
<accession>A0A061IUX9</accession>
<dbReference type="SUPFAM" id="SSF47212">
    <property type="entry name" value="FKBP12-rapamycin-binding domain of FKBP-rapamycin-associated protein (FRAP)"/>
    <property type="match status" value="1"/>
</dbReference>
<reference evidence="13 14" key="1">
    <citation type="submission" date="2013-07" db="EMBL/GenBank/DDBJ databases">
        <authorList>
            <person name="Stoco P.H."/>
            <person name="Wagner G."/>
            <person name="Gerber A."/>
            <person name="Zaha A."/>
            <person name="Thompson C."/>
            <person name="Bartholomeu D.C."/>
            <person name="Luckemeyer D.D."/>
            <person name="Bahia D."/>
            <person name="Loreto E."/>
            <person name="Prestes E.B."/>
            <person name="Lima F.M."/>
            <person name="Rodrigues-Luiz G."/>
            <person name="Vallejo G.A."/>
            <person name="Filho J.F."/>
            <person name="Monteiro K.M."/>
            <person name="Tyler K.M."/>
            <person name="de Almeida L.G."/>
            <person name="Ortiz M.F."/>
            <person name="Siervo M.A."/>
            <person name="de Moraes M.H."/>
            <person name="Cunha O.L."/>
            <person name="Mendonca-Neto R."/>
            <person name="Silva R."/>
            <person name="Teixeira S.M."/>
            <person name="Murta S.M."/>
            <person name="Sincero T.C."/>
            <person name="Mendes T.A."/>
            <person name="Urmenyi T.P."/>
            <person name="Silva V.G."/>
            <person name="da Rocha W.D."/>
            <person name="Andersson B."/>
            <person name="Romanha A.J."/>
            <person name="Steindel M."/>
            <person name="de Vasconcelos A.T."/>
            <person name="Grisard E.C."/>
        </authorList>
    </citation>
    <scope>NUCLEOTIDE SEQUENCE [LARGE SCALE GENOMIC DNA]</scope>
    <source>
        <strain evidence="13 14">SC58</strain>
    </source>
</reference>
<dbReference type="GO" id="GO:0005737">
    <property type="term" value="C:cytoplasm"/>
    <property type="evidence" value="ECO:0007669"/>
    <property type="project" value="TreeGrafter"/>
</dbReference>
<dbReference type="GO" id="GO:0031931">
    <property type="term" value="C:TORC1 complex"/>
    <property type="evidence" value="ECO:0007669"/>
    <property type="project" value="TreeGrafter"/>
</dbReference>